<accession>A0A8J6N6S7</accession>
<comment type="caution">
    <text evidence="1">The sequence shown here is derived from an EMBL/GenBank/DDBJ whole genome shotgun (WGS) entry which is preliminary data.</text>
</comment>
<gene>
    <name evidence="1" type="ORF">H8E79_06365</name>
</gene>
<evidence type="ECO:0000313" key="2">
    <source>
        <dbReference type="Proteomes" id="UP000599024"/>
    </source>
</evidence>
<sequence>MLYLGAQFTPMDRLSLEAEFRGISYSGNSYYDYLARIKYKPFAATPLFLSAGYRSESLDIDESDIRADLTFKGPFVELGFQF</sequence>
<dbReference type="AlphaFoldDB" id="A0A8J6N6S7"/>
<protein>
    <submittedName>
        <fullName evidence="1">Uncharacterized protein</fullName>
    </submittedName>
</protein>
<name>A0A8J6N6S7_9BACT</name>
<proteinExistence type="predicted"/>
<dbReference type="Proteomes" id="UP000599024">
    <property type="component" value="Unassembled WGS sequence"/>
</dbReference>
<evidence type="ECO:0000313" key="1">
    <source>
        <dbReference type="EMBL" id="MBC8208773.1"/>
    </source>
</evidence>
<dbReference type="EMBL" id="JACNLK010000053">
    <property type="protein sequence ID" value="MBC8208773.1"/>
    <property type="molecule type" value="Genomic_DNA"/>
</dbReference>
<reference evidence="1 2" key="1">
    <citation type="submission" date="2020-08" db="EMBL/GenBank/DDBJ databases">
        <title>Bridging the membrane lipid divide: bacteria of the FCB group superphylum have the potential to synthesize archaeal ether lipids.</title>
        <authorList>
            <person name="Villanueva L."/>
            <person name="Von Meijenfeldt F.A.B."/>
            <person name="Westbye A.B."/>
            <person name="Yadav S."/>
            <person name="Hopmans E.C."/>
            <person name="Dutilh B.E."/>
            <person name="Sinninghe Damste J.S."/>
        </authorList>
    </citation>
    <scope>NUCLEOTIDE SEQUENCE [LARGE SCALE GENOMIC DNA]</scope>
    <source>
        <strain evidence="1">NIOZ-UU81</strain>
    </source>
</reference>
<organism evidence="1 2">
    <name type="scientific">Candidatus Desulfatifera sulfidica</name>
    <dbReference type="NCBI Taxonomy" id="2841691"/>
    <lineage>
        <taxon>Bacteria</taxon>
        <taxon>Pseudomonadati</taxon>
        <taxon>Thermodesulfobacteriota</taxon>
        <taxon>Desulfobulbia</taxon>
        <taxon>Desulfobulbales</taxon>
        <taxon>Desulfobulbaceae</taxon>
        <taxon>Candidatus Desulfatifera</taxon>
    </lineage>
</organism>